<feature type="transmembrane region" description="Helical" evidence="1">
    <location>
        <begin position="50"/>
        <end position="75"/>
    </location>
</feature>
<gene>
    <name evidence="3" type="ORF">JOC83_003599</name>
</gene>
<feature type="transmembrane region" description="Helical" evidence="1">
    <location>
        <begin position="95"/>
        <end position="113"/>
    </location>
</feature>
<dbReference type="EMBL" id="JAFBFC010000008">
    <property type="protein sequence ID" value="MBM7704740.1"/>
    <property type="molecule type" value="Genomic_DNA"/>
</dbReference>
<comment type="caution">
    <text evidence="3">The sequence shown here is derived from an EMBL/GenBank/DDBJ whole genome shotgun (WGS) entry which is preliminary data.</text>
</comment>
<feature type="transmembrane region" description="Helical" evidence="1">
    <location>
        <begin position="120"/>
        <end position="138"/>
    </location>
</feature>
<keyword evidence="1" id="KW-0472">Membrane</keyword>
<name>A0ABS2QZ21_9BACI</name>
<evidence type="ECO:0000256" key="1">
    <source>
        <dbReference type="SAM" id="Phobius"/>
    </source>
</evidence>
<feature type="transmembrane region" description="Helical" evidence="1">
    <location>
        <begin position="171"/>
        <end position="189"/>
    </location>
</feature>
<evidence type="ECO:0000313" key="4">
    <source>
        <dbReference type="Proteomes" id="UP000809829"/>
    </source>
</evidence>
<evidence type="ECO:0000313" key="3">
    <source>
        <dbReference type="EMBL" id="MBM7704740.1"/>
    </source>
</evidence>
<keyword evidence="3" id="KW-0645">Protease</keyword>
<reference evidence="3 4" key="1">
    <citation type="submission" date="2021-01" db="EMBL/GenBank/DDBJ databases">
        <title>Genomic Encyclopedia of Type Strains, Phase IV (KMG-IV): sequencing the most valuable type-strain genomes for metagenomic binning, comparative biology and taxonomic classification.</title>
        <authorList>
            <person name="Goeker M."/>
        </authorList>
    </citation>
    <scope>NUCLEOTIDE SEQUENCE [LARGE SCALE GENOMIC DNA]</scope>
    <source>
        <strain evidence="3 4">DSM 104297</strain>
    </source>
</reference>
<dbReference type="GO" id="GO:0008233">
    <property type="term" value="F:peptidase activity"/>
    <property type="evidence" value="ECO:0007669"/>
    <property type="project" value="UniProtKB-KW"/>
</dbReference>
<dbReference type="Proteomes" id="UP000809829">
    <property type="component" value="Unassembled WGS sequence"/>
</dbReference>
<keyword evidence="1" id="KW-0812">Transmembrane</keyword>
<keyword evidence="3" id="KW-0378">Hydrolase</keyword>
<accession>A0ABS2QZ21</accession>
<dbReference type="InterPro" id="IPR003675">
    <property type="entry name" value="Rce1/LyrA-like_dom"/>
</dbReference>
<feature type="transmembrane region" description="Helical" evidence="1">
    <location>
        <begin position="12"/>
        <end position="38"/>
    </location>
</feature>
<organism evidence="3 4">
    <name type="scientific">Priestia iocasae</name>
    <dbReference type="NCBI Taxonomy" id="2291674"/>
    <lineage>
        <taxon>Bacteria</taxon>
        <taxon>Bacillati</taxon>
        <taxon>Bacillota</taxon>
        <taxon>Bacilli</taxon>
        <taxon>Bacillales</taxon>
        <taxon>Bacillaceae</taxon>
        <taxon>Priestia</taxon>
    </lineage>
</organism>
<dbReference type="GO" id="GO:0006508">
    <property type="term" value="P:proteolysis"/>
    <property type="evidence" value="ECO:0007669"/>
    <property type="project" value="UniProtKB-KW"/>
</dbReference>
<dbReference type="Pfam" id="PF02517">
    <property type="entry name" value="Rce1-like"/>
    <property type="match status" value="1"/>
</dbReference>
<protein>
    <submittedName>
        <fullName evidence="3">Membrane protease YdiL (CAAX protease family)</fullName>
    </submittedName>
</protein>
<proteinExistence type="predicted"/>
<sequence>MKYLILFCLAHLGFYLSFGNVTPFWYTFPIVYAALITLSRHSFRMTQLSLLGWMLSVGSGLLLYGLFFIGSYLLAPLAIDPYIDSLYTSIAPTKWWQHIALLFIIIPGEEIVWRGFLYKKLAFLSSPFIRIALATTLYTSVHLYALNPLLLLAAVVGGAVWGYLYEKTKRLSFVIISHLVFDFLLLYLLPLN</sequence>
<keyword evidence="1" id="KW-1133">Transmembrane helix</keyword>
<dbReference type="RefSeq" id="WP_205188739.1">
    <property type="nucleotide sequence ID" value="NZ_JAFBFC010000008.1"/>
</dbReference>
<keyword evidence="4" id="KW-1185">Reference proteome</keyword>
<feature type="domain" description="CAAX prenyl protease 2/Lysostaphin resistance protein A-like" evidence="2">
    <location>
        <begin position="93"/>
        <end position="184"/>
    </location>
</feature>
<evidence type="ECO:0000259" key="2">
    <source>
        <dbReference type="Pfam" id="PF02517"/>
    </source>
</evidence>
<feature type="transmembrane region" description="Helical" evidence="1">
    <location>
        <begin position="144"/>
        <end position="164"/>
    </location>
</feature>